<protein>
    <submittedName>
        <fullName evidence="9">PTS system sorbose subfamily IIB component</fullName>
    </submittedName>
</protein>
<accession>A0A0H3A7P0</accession>
<dbReference type="RefSeq" id="WP_010938924.1">
    <property type="nucleotide sequence ID" value="NC_008751.1"/>
</dbReference>
<evidence type="ECO:0000313" key="10">
    <source>
        <dbReference type="Proteomes" id="UP000009173"/>
    </source>
</evidence>
<comment type="subcellular location">
    <subcellularLocation>
        <location evidence="1">Cytoplasm</location>
    </subcellularLocation>
</comment>
<name>A0A0H3A7P0_NITV4</name>
<evidence type="ECO:0000256" key="3">
    <source>
        <dbReference type="ARBA" id="ARBA00022490"/>
    </source>
</evidence>
<dbReference type="GO" id="GO:0016301">
    <property type="term" value="F:kinase activity"/>
    <property type="evidence" value="ECO:0007669"/>
    <property type="project" value="UniProtKB-KW"/>
</dbReference>
<organism evidence="9 10">
    <name type="scientific">Nitratidesulfovibrio vulgaris (strain DP4)</name>
    <name type="common">Desulfovibrio vulgaris</name>
    <dbReference type="NCBI Taxonomy" id="391774"/>
    <lineage>
        <taxon>Bacteria</taxon>
        <taxon>Pseudomonadati</taxon>
        <taxon>Thermodesulfobacteriota</taxon>
        <taxon>Desulfovibrionia</taxon>
        <taxon>Desulfovibrionales</taxon>
        <taxon>Desulfovibrionaceae</taxon>
        <taxon>Nitratidesulfovibrio</taxon>
    </lineage>
</organism>
<keyword evidence="5" id="KW-0808">Transferase</keyword>
<evidence type="ECO:0000256" key="6">
    <source>
        <dbReference type="ARBA" id="ARBA00022683"/>
    </source>
</evidence>
<dbReference type="AlphaFoldDB" id="A0A0H3A7P0"/>
<dbReference type="SMR" id="A0A0H3A7P0"/>
<evidence type="ECO:0000256" key="5">
    <source>
        <dbReference type="ARBA" id="ARBA00022679"/>
    </source>
</evidence>
<dbReference type="Pfam" id="PF03830">
    <property type="entry name" value="PTSIIB_sorb"/>
    <property type="match status" value="1"/>
</dbReference>
<reference evidence="10" key="1">
    <citation type="journal article" date="2009" name="Environ. Microbiol.">
        <title>Contribution of mobile genetic elements to Desulfovibrio vulgaris genome plasticity.</title>
        <authorList>
            <person name="Walker C.B."/>
            <person name="Stolyar S."/>
            <person name="Chivian D."/>
            <person name="Pinel N."/>
            <person name="Gabster J.A."/>
            <person name="Dehal P.S."/>
            <person name="He Z."/>
            <person name="Yang Z.K."/>
            <person name="Yen H.C."/>
            <person name="Zhou J."/>
            <person name="Wall J.D."/>
            <person name="Hazen T.C."/>
            <person name="Arkin A.P."/>
            <person name="Stahl D.A."/>
        </authorList>
    </citation>
    <scope>NUCLEOTIDE SEQUENCE [LARGE SCALE GENOMIC DNA]</scope>
    <source>
        <strain evidence="10">DP4</strain>
    </source>
</reference>
<proteinExistence type="predicted"/>
<keyword evidence="7" id="KW-0418">Kinase</keyword>
<dbReference type="PROSITE" id="PS51101">
    <property type="entry name" value="PTS_EIIB_TYPE_4"/>
    <property type="match status" value="1"/>
</dbReference>
<evidence type="ECO:0000256" key="1">
    <source>
        <dbReference type="ARBA" id="ARBA00004496"/>
    </source>
</evidence>
<keyword evidence="6" id="KW-0598">Phosphotransferase system</keyword>
<evidence type="ECO:0000259" key="8">
    <source>
        <dbReference type="PROSITE" id="PS51101"/>
    </source>
</evidence>
<dbReference type="SUPFAM" id="SSF52728">
    <property type="entry name" value="PTS IIb component"/>
    <property type="match status" value="1"/>
</dbReference>
<dbReference type="EMBL" id="CP000527">
    <property type="protein sequence ID" value="ABM28517.1"/>
    <property type="molecule type" value="Genomic_DNA"/>
</dbReference>
<evidence type="ECO:0000256" key="7">
    <source>
        <dbReference type="ARBA" id="ARBA00022777"/>
    </source>
</evidence>
<dbReference type="InterPro" id="IPR036667">
    <property type="entry name" value="PTS_IIB_sorbose-sp_sf"/>
</dbReference>
<dbReference type="KEGG" id="dvl:Dvul_1500"/>
<dbReference type="HOGENOM" id="CLU_116175_2_1_7"/>
<dbReference type="GO" id="GO:0005737">
    <property type="term" value="C:cytoplasm"/>
    <property type="evidence" value="ECO:0007669"/>
    <property type="project" value="UniProtKB-SubCell"/>
</dbReference>
<keyword evidence="4" id="KW-0762">Sugar transport</keyword>
<keyword evidence="3" id="KW-0963">Cytoplasm</keyword>
<evidence type="ECO:0000256" key="2">
    <source>
        <dbReference type="ARBA" id="ARBA00022448"/>
    </source>
</evidence>
<evidence type="ECO:0000313" key="9">
    <source>
        <dbReference type="EMBL" id="ABM28517.1"/>
    </source>
</evidence>
<dbReference type="Gene3D" id="3.40.35.10">
    <property type="entry name" value="Phosphotransferase system, sorbose subfamily IIB component"/>
    <property type="match status" value="1"/>
</dbReference>
<sequence length="153" mass="16906">MFWYRIDNRLVHGQIIEAWLPYTGATRLLVVNDALASDDLQQQIISLAIPGRVEVRFLRVDELKAVVTAGGAGRVETLVLVANCGDARRLHDAGVQIGVLNVGNLHYSPGKKQLCAHVAVSDEDEGCMRYLQRGGIELDFRCVPNDPVEIKGW</sequence>
<dbReference type="Proteomes" id="UP000009173">
    <property type="component" value="Chromosome"/>
</dbReference>
<evidence type="ECO:0000256" key="4">
    <source>
        <dbReference type="ARBA" id="ARBA00022597"/>
    </source>
</evidence>
<dbReference type="InterPro" id="IPR004720">
    <property type="entry name" value="PTS_IIB_sorbose-sp"/>
</dbReference>
<gene>
    <name evidence="9" type="ordered locus">Dvul_1500</name>
</gene>
<feature type="domain" description="PTS EIIB type-4" evidence="8">
    <location>
        <begin position="1"/>
        <end position="153"/>
    </location>
</feature>
<keyword evidence="2" id="KW-0813">Transport</keyword>
<dbReference type="GO" id="GO:0009401">
    <property type="term" value="P:phosphoenolpyruvate-dependent sugar phosphotransferase system"/>
    <property type="evidence" value="ECO:0007669"/>
    <property type="project" value="UniProtKB-KW"/>
</dbReference>
<dbReference type="GO" id="GO:0008982">
    <property type="term" value="F:protein-N(PI)-phosphohistidine-sugar phosphotransferase activity"/>
    <property type="evidence" value="ECO:0007669"/>
    <property type="project" value="InterPro"/>
</dbReference>